<gene>
    <name evidence="5" type="ORF">OW729_11620</name>
</gene>
<dbReference type="PRINTS" id="PR00037">
    <property type="entry name" value="HTHLACR"/>
</dbReference>
<dbReference type="SUPFAM" id="SSF46785">
    <property type="entry name" value="Winged helix' DNA-binding domain"/>
    <property type="match status" value="1"/>
</dbReference>
<dbReference type="Gene3D" id="3.40.50.1360">
    <property type="match status" value="1"/>
</dbReference>
<evidence type="ECO:0000256" key="1">
    <source>
        <dbReference type="ARBA" id="ARBA00023015"/>
    </source>
</evidence>
<proteinExistence type="predicted"/>
<organism evidence="5 6">
    <name type="scientific">Clostridium brassicae</name>
    <dbReference type="NCBI Taxonomy" id="2999072"/>
    <lineage>
        <taxon>Bacteria</taxon>
        <taxon>Bacillati</taxon>
        <taxon>Bacillota</taxon>
        <taxon>Clostridia</taxon>
        <taxon>Eubacteriales</taxon>
        <taxon>Clostridiaceae</taxon>
        <taxon>Clostridium</taxon>
    </lineage>
</organism>
<dbReference type="RefSeq" id="WP_268061676.1">
    <property type="nucleotide sequence ID" value="NZ_JAPQFJ010000011.1"/>
</dbReference>
<dbReference type="InterPro" id="IPR037171">
    <property type="entry name" value="NagB/RpiA_transferase-like"/>
</dbReference>
<sequence>MLAVDRLKKIEELLIENGSVMINNLSELLDVSEETIRRDLEKLEKENKLKRVRGGAYLPETSDNEVPIRIRENIFLEEKQLIGQKCVELIEEGDCIMLDSSTTALYIAKNLNKSNKKATVITNSVKIVCEFENSKNIKVISLGGTFRKSTSSFIGYIATDSLQKLFADKSFVSCSSISVDFGATDNNESEAMVRNIMLKNSVKKFLVVDHTKFDSPSVNQICKLNDLDMIITDKTIPKKYKEVLVRHEVEIVYCK</sequence>
<keyword evidence="3" id="KW-0804">Transcription</keyword>
<dbReference type="GO" id="GO:0003677">
    <property type="term" value="F:DNA binding"/>
    <property type="evidence" value="ECO:0007669"/>
    <property type="project" value="UniProtKB-KW"/>
</dbReference>
<evidence type="ECO:0000256" key="2">
    <source>
        <dbReference type="ARBA" id="ARBA00023125"/>
    </source>
</evidence>
<dbReference type="SMART" id="SM01134">
    <property type="entry name" value="DeoRC"/>
    <property type="match status" value="1"/>
</dbReference>
<dbReference type="Gene3D" id="1.10.10.10">
    <property type="entry name" value="Winged helix-like DNA-binding domain superfamily/Winged helix DNA-binding domain"/>
    <property type="match status" value="1"/>
</dbReference>
<evidence type="ECO:0000259" key="4">
    <source>
        <dbReference type="PROSITE" id="PS51000"/>
    </source>
</evidence>
<evidence type="ECO:0000313" key="5">
    <source>
        <dbReference type="EMBL" id="MCY6959254.1"/>
    </source>
</evidence>
<evidence type="ECO:0000256" key="3">
    <source>
        <dbReference type="ARBA" id="ARBA00023163"/>
    </source>
</evidence>
<dbReference type="Pfam" id="PF08220">
    <property type="entry name" value="HTH_DeoR"/>
    <property type="match status" value="1"/>
</dbReference>
<dbReference type="PANTHER" id="PTHR30363">
    <property type="entry name" value="HTH-TYPE TRANSCRIPTIONAL REGULATOR SRLR-RELATED"/>
    <property type="match status" value="1"/>
</dbReference>
<dbReference type="InterPro" id="IPR018356">
    <property type="entry name" value="Tscrpt_reg_HTH_DeoR_CS"/>
</dbReference>
<dbReference type="PROSITE" id="PS51000">
    <property type="entry name" value="HTH_DEOR_2"/>
    <property type="match status" value="1"/>
</dbReference>
<dbReference type="Proteomes" id="UP001144612">
    <property type="component" value="Unassembled WGS sequence"/>
</dbReference>
<dbReference type="InterPro" id="IPR036390">
    <property type="entry name" value="WH_DNA-bd_sf"/>
</dbReference>
<comment type="caution">
    <text evidence="5">The sequence shown here is derived from an EMBL/GenBank/DDBJ whole genome shotgun (WGS) entry which is preliminary data.</text>
</comment>
<name>A0ABT4DE18_9CLOT</name>
<dbReference type="PANTHER" id="PTHR30363:SF44">
    <property type="entry name" value="AGA OPERON TRANSCRIPTIONAL REPRESSOR-RELATED"/>
    <property type="match status" value="1"/>
</dbReference>
<dbReference type="InterPro" id="IPR036388">
    <property type="entry name" value="WH-like_DNA-bd_sf"/>
</dbReference>
<protein>
    <submittedName>
        <fullName evidence="5">DeoR/GlpR family DNA-binding transcription regulator</fullName>
    </submittedName>
</protein>
<keyword evidence="1" id="KW-0805">Transcription regulation</keyword>
<dbReference type="InterPro" id="IPR001034">
    <property type="entry name" value="DeoR_HTH"/>
</dbReference>
<keyword evidence="2 5" id="KW-0238">DNA-binding</keyword>
<dbReference type="Pfam" id="PF00455">
    <property type="entry name" value="DeoRC"/>
    <property type="match status" value="1"/>
</dbReference>
<reference evidence="5" key="1">
    <citation type="submission" date="2022-12" db="EMBL/GenBank/DDBJ databases">
        <title>Clostridium sp. nov., isolated from industrial wastewater.</title>
        <authorList>
            <person name="Jiayan W."/>
        </authorList>
    </citation>
    <scope>NUCLEOTIDE SEQUENCE</scope>
    <source>
        <strain evidence="5">ZC22-4</strain>
    </source>
</reference>
<dbReference type="PROSITE" id="PS00894">
    <property type="entry name" value="HTH_DEOR_1"/>
    <property type="match status" value="1"/>
</dbReference>
<dbReference type="InterPro" id="IPR014036">
    <property type="entry name" value="DeoR-like_C"/>
</dbReference>
<dbReference type="SUPFAM" id="SSF100950">
    <property type="entry name" value="NagB/RpiA/CoA transferase-like"/>
    <property type="match status" value="1"/>
</dbReference>
<dbReference type="InterPro" id="IPR050313">
    <property type="entry name" value="Carb_Metab_HTH_regulators"/>
</dbReference>
<dbReference type="EMBL" id="JAPQFJ010000011">
    <property type="protein sequence ID" value="MCY6959254.1"/>
    <property type="molecule type" value="Genomic_DNA"/>
</dbReference>
<feature type="domain" description="HTH deoR-type" evidence="4">
    <location>
        <begin position="3"/>
        <end position="58"/>
    </location>
</feature>
<evidence type="ECO:0000313" key="6">
    <source>
        <dbReference type="Proteomes" id="UP001144612"/>
    </source>
</evidence>
<keyword evidence="6" id="KW-1185">Reference proteome</keyword>
<dbReference type="SMART" id="SM00420">
    <property type="entry name" value="HTH_DEOR"/>
    <property type="match status" value="1"/>
</dbReference>
<accession>A0ABT4DE18</accession>